<feature type="domain" description="Pyridoxamine 5'-phosphate oxidase Alr4036 family FMN-binding" evidence="1">
    <location>
        <begin position="6"/>
        <end position="98"/>
    </location>
</feature>
<dbReference type="EC" id="1.-.-.-" evidence="2"/>
<comment type="caution">
    <text evidence="2">The sequence shown here is derived from an EMBL/GenBank/DDBJ whole genome shotgun (WGS) entry which is preliminary data.</text>
</comment>
<keyword evidence="2" id="KW-0560">Oxidoreductase</keyword>
<evidence type="ECO:0000313" key="3">
    <source>
        <dbReference type="Proteomes" id="UP001328733"/>
    </source>
</evidence>
<dbReference type="RefSeq" id="WP_332867550.1">
    <property type="nucleotide sequence ID" value="NZ_JBAFSM010000073.1"/>
</dbReference>
<organism evidence="2 3">
    <name type="scientific">Pannus brasiliensis CCIBt3594</name>
    <dbReference type="NCBI Taxonomy" id="1427578"/>
    <lineage>
        <taxon>Bacteria</taxon>
        <taxon>Bacillati</taxon>
        <taxon>Cyanobacteriota</taxon>
        <taxon>Cyanophyceae</taxon>
        <taxon>Oscillatoriophycideae</taxon>
        <taxon>Chroococcales</taxon>
        <taxon>Microcystaceae</taxon>
        <taxon>Pannus</taxon>
    </lineage>
</organism>
<dbReference type="GO" id="GO:0010181">
    <property type="term" value="F:FMN binding"/>
    <property type="evidence" value="ECO:0007669"/>
    <property type="project" value="InterPro"/>
</dbReference>
<dbReference type="SUPFAM" id="SSF50475">
    <property type="entry name" value="FMN-binding split barrel"/>
    <property type="match status" value="1"/>
</dbReference>
<dbReference type="PANTHER" id="PTHR28243">
    <property type="entry name" value="AGL049CP"/>
    <property type="match status" value="1"/>
</dbReference>
<dbReference type="Pfam" id="PF12766">
    <property type="entry name" value="Pyridox_oxase_2"/>
    <property type="match status" value="1"/>
</dbReference>
<dbReference type="Gene3D" id="2.30.110.10">
    <property type="entry name" value="Electron Transport, Fmn-binding Protein, Chain A"/>
    <property type="match status" value="1"/>
</dbReference>
<gene>
    <name evidence="2" type="ORF">V0288_23325</name>
</gene>
<keyword evidence="3" id="KW-1185">Reference proteome</keyword>
<protein>
    <submittedName>
        <fullName evidence="2">Npun_F5749 family FMN-dependent PPOX-type flavoprotein</fullName>
        <ecNumber evidence="2">1.-.-.-</ecNumber>
    </submittedName>
</protein>
<accession>A0AAW9QX92</accession>
<dbReference type="Proteomes" id="UP001328733">
    <property type="component" value="Unassembled WGS sequence"/>
</dbReference>
<name>A0AAW9QX92_9CHRO</name>
<proteinExistence type="predicted"/>
<evidence type="ECO:0000259" key="1">
    <source>
        <dbReference type="Pfam" id="PF12766"/>
    </source>
</evidence>
<evidence type="ECO:0000313" key="2">
    <source>
        <dbReference type="EMBL" id="MEG3440080.1"/>
    </source>
</evidence>
<dbReference type="InterPro" id="IPR012349">
    <property type="entry name" value="Split_barrel_FMN-bd"/>
</dbReference>
<dbReference type="NCBIfam" id="TIGR04026">
    <property type="entry name" value="PPOX_FMN_cyano"/>
    <property type="match status" value="1"/>
</dbReference>
<dbReference type="InterPro" id="IPR024015">
    <property type="entry name" value="Pyridox_Oxase_FMN-dep_Alr4036"/>
</dbReference>
<dbReference type="GO" id="GO:0016491">
    <property type="term" value="F:oxidoreductase activity"/>
    <property type="evidence" value="ECO:0007669"/>
    <property type="project" value="UniProtKB-KW"/>
</dbReference>
<dbReference type="PANTHER" id="PTHR28243:SF1">
    <property type="entry name" value="PYRIDOXAMINE 5'-PHOSPHATE OXIDASE ALR4036 FAMILY FMN-BINDING DOMAIN-CONTAINING PROTEIN"/>
    <property type="match status" value="1"/>
</dbReference>
<dbReference type="InterPro" id="IPR024624">
    <property type="entry name" value="Pyridox_Oxase_Alr4036_FMN-bd"/>
</dbReference>
<sequence>MSDPLAPWRSILSRSLHLNRSLPNARYFQLATLTLDGKPANRTVVFRGFRENTNQLQIITDARSEKISQIHASEWGEICWYFPNTREQFRLSGSIEIISAKDTDSENRKARDRVWRELSDSARIQFAWPCPKRPRDGNPEAFTPAQPSDTEPLENFCLLLFNPVSVDHLQLKGNPQDRVIYTQNDVGEWCVESVNP</sequence>
<dbReference type="EMBL" id="JBAFSM010000073">
    <property type="protein sequence ID" value="MEG3440080.1"/>
    <property type="molecule type" value="Genomic_DNA"/>
</dbReference>
<reference evidence="2 3" key="1">
    <citation type="submission" date="2024-01" db="EMBL/GenBank/DDBJ databases">
        <title>Genomic insights into the taxonomy and metabolism of the cyanobacterium Pannus brasiliensis CCIBt3594.</title>
        <authorList>
            <person name="Machado M."/>
            <person name="Botero N.B."/>
            <person name="Andreote A.P.D."/>
            <person name="Feitosa A.M.T."/>
            <person name="Popin R."/>
            <person name="Sivonen K."/>
            <person name="Fiore M.F."/>
        </authorList>
    </citation>
    <scope>NUCLEOTIDE SEQUENCE [LARGE SCALE GENOMIC DNA]</scope>
    <source>
        <strain evidence="2 3">CCIBt3594</strain>
    </source>
</reference>
<dbReference type="AlphaFoldDB" id="A0AAW9QX92"/>